<gene>
    <name evidence="3" type="ORF">GCM10022247_28790</name>
</gene>
<reference evidence="4" key="1">
    <citation type="journal article" date="2019" name="Int. J. Syst. Evol. Microbiol.">
        <title>The Global Catalogue of Microorganisms (GCM) 10K type strain sequencing project: providing services to taxonomists for standard genome sequencing and annotation.</title>
        <authorList>
            <consortium name="The Broad Institute Genomics Platform"/>
            <consortium name="The Broad Institute Genome Sequencing Center for Infectious Disease"/>
            <person name="Wu L."/>
            <person name="Ma J."/>
        </authorList>
    </citation>
    <scope>NUCLEOTIDE SEQUENCE [LARGE SCALE GENOMIC DNA]</scope>
    <source>
        <strain evidence="4">JCM 17342</strain>
    </source>
</reference>
<feature type="domain" description="Peptidase C39-like" evidence="2">
    <location>
        <begin position="234"/>
        <end position="385"/>
    </location>
</feature>
<protein>
    <submittedName>
        <fullName evidence="3">Peptidase C39 family protein</fullName>
    </submittedName>
</protein>
<comment type="caution">
    <text evidence="3">The sequence shown here is derived from an EMBL/GenBank/DDBJ whole genome shotgun (WGS) entry which is preliminary data.</text>
</comment>
<dbReference type="EMBL" id="BAABAL010000008">
    <property type="protein sequence ID" value="GAA4005556.1"/>
    <property type="molecule type" value="Genomic_DNA"/>
</dbReference>
<dbReference type="Gene3D" id="3.90.70.10">
    <property type="entry name" value="Cysteine proteinases"/>
    <property type="match status" value="1"/>
</dbReference>
<dbReference type="InterPro" id="IPR039564">
    <property type="entry name" value="Peptidase_C39-like"/>
</dbReference>
<name>A0ABP7S2E7_9PSEU</name>
<evidence type="ECO:0000313" key="4">
    <source>
        <dbReference type="Proteomes" id="UP001501747"/>
    </source>
</evidence>
<feature type="chain" id="PRO_5045392592" evidence="1">
    <location>
        <begin position="30"/>
        <end position="437"/>
    </location>
</feature>
<organism evidence="3 4">
    <name type="scientific">Allokutzneria multivorans</name>
    <dbReference type="NCBI Taxonomy" id="1142134"/>
    <lineage>
        <taxon>Bacteria</taxon>
        <taxon>Bacillati</taxon>
        <taxon>Actinomycetota</taxon>
        <taxon>Actinomycetes</taxon>
        <taxon>Pseudonocardiales</taxon>
        <taxon>Pseudonocardiaceae</taxon>
        <taxon>Allokutzneria</taxon>
    </lineage>
</organism>
<keyword evidence="4" id="KW-1185">Reference proteome</keyword>
<keyword evidence="1" id="KW-0732">Signal</keyword>
<sequence>MPNHSIRWLRLALAGLTGTALLTSMTVTPASGSPEPEARPGNSSVDFHEWRSPWAWRAGQLEGVAVVPSGGVVFNRPQGTVDYTDPHTQTTRTYEYSRWTSPTYKQKFAATELVASWNASTPAGTWLQVEMRGQTSAGAETKWYVMGRWASGDTDIRRTSVPGQGDATGNVDVDTFQAKAGQPLSGYQLRVTLYRLPGTKSSPHVRMVGAMTSAVPERFTVPISPAGGAWGVELPVPRYSQNVHRGKYPEYGGGGEVWCSPTSSTMVLEYWGRRPSTKDMAWIEPGYVDPSVAHAARYNWDHDYEGAGNWPFNTAYASSYGMDGHITRLSSLRELERYILQGIPVITSQSFLASELDGAGYGTSGHIMVVVGFTKDGDVIANDPASPNNPAVRHVYKRAQFETIWQRTKRHLANGSVGGGPGGIAYIIRPPHYPLPR</sequence>
<evidence type="ECO:0000313" key="3">
    <source>
        <dbReference type="EMBL" id="GAA4005556.1"/>
    </source>
</evidence>
<dbReference type="Pfam" id="PF13529">
    <property type="entry name" value="Peptidase_C39_2"/>
    <property type="match status" value="1"/>
</dbReference>
<evidence type="ECO:0000256" key="1">
    <source>
        <dbReference type="SAM" id="SignalP"/>
    </source>
</evidence>
<proteinExistence type="predicted"/>
<feature type="signal peptide" evidence="1">
    <location>
        <begin position="1"/>
        <end position="29"/>
    </location>
</feature>
<dbReference type="CDD" id="cd02549">
    <property type="entry name" value="Peptidase_C39A"/>
    <property type="match status" value="1"/>
</dbReference>
<accession>A0ABP7S2E7</accession>
<evidence type="ECO:0000259" key="2">
    <source>
        <dbReference type="Pfam" id="PF13529"/>
    </source>
</evidence>
<dbReference type="Proteomes" id="UP001501747">
    <property type="component" value="Unassembled WGS sequence"/>
</dbReference>
<dbReference type="InterPro" id="IPR039563">
    <property type="entry name" value="Peptidase_C39_single_dom"/>
</dbReference>